<evidence type="ECO:0000256" key="1">
    <source>
        <dbReference type="SAM" id="MobiDB-lite"/>
    </source>
</evidence>
<evidence type="ECO:0000313" key="3">
    <source>
        <dbReference type="Proteomes" id="UP001597285"/>
    </source>
</evidence>
<sequence>MGQLSKVETSLDDLFHKFVLDPEEATTKKDETEEDKDNHNELSSK</sequence>
<accession>A0ABW4NMG1</accession>
<dbReference type="EMBL" id="JBHUFF010000013">
    <property type="protein sequence ID" value="MFD1799320.1"/>
    <property type="molecule type" value="Genomic_DNA"/>
</dbReference>
<reference evidence="3" key="1">
    <citation type="journal article" date="2019" name="Int. J. Syst. Evol. Microbiol.">
        <title>The Global Catalogue of Microorganisms (GCM) 10K type strain sequencing project: providing services to taxonomists for standard genome sequencing and annotation.</title>
        <authorList>
            <consortium name="The Broad Institute Genomics Platform"/>
            <consortium name="The Broad Institute Genome Sequencing Center for Infectious Disease"/>
            <person name="Wu L."/>
            <person name="Ma J."/>
        </authorList>
    </citation>
    <scope>NUCLEOTIDE SEQUENCE [LARGE SCALE GENOMIC DNA]</scope>
    <source>
        <strain evidence="3">KCTC 42143</strain>
    </source>
</reference>
<gene>
    <name evidence="2" type="ORF">ACFSBK_05590</name>
</gene>
<name>A0ABW4NMG1_9LACT</name>
<evidence type="ECO:0000313" key="2">
    <source>
        <dbReference type="EMBL" id="MFD1799320.1"/>
    </source>
</evidence>
<comment type="caution">
    <text evidence="2">The sequence shown here is derived from an EMBL/GenBank/DDBJ whole genome shotgun (WGS) entry which is preliminary data.</text>
</comment>
<dbReference type="Proteomes" id="UP001597285">
    <property type="component" value="Unassembled WGS sequence"/>
</dbReference>
<proteinExistence type="predicted"/>
<organism evidence="2 3">
    <name type="scientific">Carnobacterium antarcticum</name>
    <dbReference type="NCBI Taxonomy" id="2126436"/>
    <lineage>
        <taxon>Bacteria</taxon>
        <taxon>Bacillati</taxon>
        <taxon>Bacillota</taxon>
        <taxon>Bacilli</taxon>
        <taxon>Lactobacillales</taxon>
        <taxon>Carnobacteriaceae</taxon>
        <taxon>Carnobacterium</taxon>
    </lineage>
</organism>
<keyword evidence="3" id="KW-1185">Reference proteome</keyword>
<feature type="region of interest" description="Disordered" evidence="1">
    <location>
        <begin position="22"/>
        <end position="45"/>
    </location>
</feature>
<protein>
    <submittedName>
        <fullName evidence="2">Uncharacterized protein</fullName>
    </submittedName>
</protein>
<dbReference type="RefSeq" id="WP_156413256.1">
    <property type="nucleotide sequence ID" value="NZ_JBHSQC010000025.1"/>
</dbReference>